<dbReference type="InterPro" id="IPR011704">
    <property type="entry name" value="ATPase_dyneun-rel_AAA"/>
</dbReference>
<gene>
    <name evidence="2" type="ORF">HLB44_01830</name>
</gene>
<sequence length="323" mass="35587">MQFNRQLFPGLAPPPGCRSEPDGSLITHFTPPGAAASTYVYDPRLVLALNVALATGRPLLVAGEPGSGKTTLAYNASLVLGWASYRYTVSSRSQASELLWELDTLRRLNDAYDPDRRLLGEDRYVEPGMLWWALAPASARRRGLDVEPEDAAIAPPGHRDAGGAVLLIDEIDKAEPDVPNDLLEVLDTRSFSVRGRSVQAEREQVLVIITTNLERELPGAFMRRCVVHRLPEAVPPWFSQIAAERYPEISAALAQTLEKRLVVYRDEARRRGTRLPGTAEYLDALQALVKLDVLDVQAADQNPAWAQIERCVFGKQAQLEAAG</sequence>
<comment type="caution">
    <text evidence="2">The sequence shown here is derived from an EMBL/GenBank/DDBJ whole genome shotgun (WGS) entry which is preliminary data.</text>
</comment>
<reference evidence="2 3" key="1">
    <citation type="submission" date="2020-05" db="EMBL/GenBank/DDBJ databases">
        <title>Aquincola sp. isolate from soil.</title>
        <authorList>
            <person name="Han J."/>
            <person name="Kim D.-U."/>
        </authorList>
    </citation>
    <scope>NUCLEOTIDE SEQUENCE [LARGE SCALE GENOMIC DNA]</scope>
    <source>
        <strain evidence="2 3">S2</strain>
    </source>
</reference>
<evidence type="ECO:0000313" key="3">
    <source>
        <dbReference type="Proteomes" id="UP000737171"/>
    </source>
</evidence>
<dbReference type="EMBL" id="JABRWJ010000001">
    <property type="protein sequence ID" value="NRF65716.1"/>
    <property type="molecule type" value="Genomic_DNA"/>
</dbReference>
<dbReference type="Proteomes" id="UP000737171">
    <property type="component" value="Unassembled WGS sequence"/>
</dbReference>
<evidence type="ECO:0000313" key="2">
    <source>
        <dbReference type="EMBL" id="NRF65716.1"/>
    </source>
</evidence>
<dbReference type="Gene3D" id="3.40.50.300">
    <property type="entry name" value="P-loop containing nucleotide triphosphate hydrolases"/>
    <property type="match status" value="1"/>
</dbReference>
<dbReference type="PANTHER" id="PTHR42759:SF1">
    <property type="entry name" value="MAGNESIUM-CHELATASE SUBUNIT CHLD"/>
    <property type="match status" value="1"/>
</dbReference>
<dbReference type="InterPro" id="IPR050764">
    <property type="entry name" value="CbbQ/NirQ/NorQ/GpvN"/>
</dbReference>
<feature type="domain" description="AAA+ ATPase" evidence="1">
    <location>
        <begin position="55"/>
        <end position="232"/>
    </location>
</feature>
<dbReference type="SMART" id="SM00382">
    <property type="entry name" value="AAA"/>
    <property type="match status" value="1"/>
</dbReference>
<dbReference type="PANTHER" id="PTHR42759">
    <property type="entry name" value="MOXR FAMILY PROTEIN"/>
    <property type="match status" value="1"/>
</dbReference>
<dbReference type="SUPFAM" id="SSF52540">
    <property type="entry name" value="P-loop containing nucleoside triphosphate hydrolases"/>
    <property type="match status" value="1"/>
</dbReference>
<dbReference type="CDD" id="cd00009">
    <property type="entry name" value="AAA"/>
    <property type="match status" value="1"/>
</dbReference>
<organism evidence="2 3">
    <name type="scientific">Pseudaquabacterium terrae</name>
    <dbReference type="NCBI Taxonomy" id="2732868"/>
    <lineage>
        <taxon>Bacteria</taxon>
        <taxon>Pseudomonadati</taxon>
        <taxon>Pseudomonadota</taxon>
        <taxon>Betaproteobacteria</taxon>
        <taxon>Burkholderiales</taxon>
        <taxon>Sphaerotilaceae</taxon>
        <taxon>Pseudaquabacterium</taxon>
    </lineage>
</organism>
<name>A0ABX2EAX5_9BURK</name>
<protein>
    <submittedName>
        <fullName evidence="2">MoxR family ATPase</fullName>
    </submittedName>
</protein>
<dbReference type="RefSeq" id="WP_173119999.1">
    <property type="nucleotide sequence ID" value="NZ_JABRWJ010000001.1"/>
</dbReference>
<keyword evidence="3" id="KW-1185">Reference proteome</keyword>
<dbReference type="Pfam" id="PF07728">
    <property type="entry name" value="AAA_5"/>
    <property type="match status" value="1"/>
</dbReference>
<proteinExistence type="predicted"/>
<dbReference type="InterPro" id="IPR003593">
    <property type="entry name" value="AAA+_ATPase"/>
</dbReference>
<accession>A0ABX2EAX5</accession>
<dbReference type="InterPro" id="IPR027417">
    <property type="entry name" value="P-loop_NTPase"/>
</dbReference>
<evidence type="ECO:0000259" key="1">
    <source>
        <dbReference type="SMART" id="SM00382"/>
    </source>
</evidence>